<keyword evidence="1" id="KW-1133">Transmembrane helix</keyword>
<sequence>MNINSALFAAVRTNENGTKDASTNETSRSRDFDASVLSRVSLSFSVSRRDCGPILIGLGFVAFIAVPATFVIDRVLKGLAKIRRMTDQNWSSSSTKPDALGDPHSVDDLLWDSRCTYRMFVEDIAFSNCALNMACEVLQLELGNMNLRLFGSPRKFYGQAQAHETDRLRQVIEKEMLKVEVVLKNISRLFD</sequence>
<accession>A0AAP0ETR8</accession>
<keyword evidence="1" id="KW-0472">Membrane</keyword>
<name>A0AAP0ETR8_9MAGN</name>
<feature type="transmembrane region" description="Helical" evidence="1">
    <location>
        <begin position="54"/>
        <end position="76"/>
    </location>
</feature>
<keyword evidence="1" id="KW-0812">Transmembrane</keyword>
<reference evidence="2 3" key="1">
    <citation type="submission" date="2024-01" db="EMBL/GenBank/DDBJ databases">
        <title>Genome assemblies of Stephania.</title>
        <authorList>
            <person name="Yang L."/>
        </authorList>
    </citation>
    <scope>NUCLEOTIDE SEQUENCE [LARGE SCALE GENOMIC DNA]</scope>
    <source>
        <strain evidence="2">YNDBR</strain>
        <tissue evidence="2">Leaf</tissue>
    </source>
</reference>
<proteinExistence type="predicted"/>
<protein>
    <submittedName>
        <fullName evidence="2">Uncharacterized protein</fullName>
    </submittedName>
</protein>
<keyword evidence="3" id="KW-1185">Reference proteome</keyword>
<dbReference type="Proteomes" id="UP001420932">
    <property type="component" value="Unassembled WGS sequence"/>
</dbReference>
<dbReference type="EMBL" id="JBBNAF010000011">
    <property type="protein sequence ID" value="KAK9097927.1"/>
    <property type="molecule type" value="Genomic_DNA"/>
</dbReference>
<evidence type="ECO:0000313" key="3">
    <source>
        <dbReference type="Proteomes" id="UP001420932"/>
    </source>
</evidence>
<organism evidence="2 3">
    <name type="scientific">Stephania yunnanensis</name>
    <dbReference type="NCBI Taxonomy" id="152371"/>
    <lineage>
        <taxon>Eukaryota</taxon>
        <taxon>Viridiplantae</taxon>
        <taxon>Streptophyta</taxon>
        <taxon>Embryophyta</taxon>
        <taxon>Tracheophyta</taxon>
        <taxon>Spermatophyta</taxon>
        <taxon>Magnoliopsida</taxon>
        <taxon>Ranunculales</taxon>
        <taxon>Menispermaceae</taxon>
        <taxon>Menispermoideae</taxon>
        <taxon>Cissampelideae</taxon>
        <taxon>Stephania</taxon>
    </lineage>
</organism>
<dbReference type="AlphaFoldDB" id="A0AAP0ETR8"/>
<evidence type="ECO:0000313" key="2">
    <source>
        <dbReference type="EMBL" id="KAK9097927.1"/>
    </source>
</evidence>
<evidence type="ECO:0000256" key="1">
    <source>
        <dbReference type="SAM" id="Phobius"/>
    </source>
</evidence>
<gene>
    <name evidence="2" type="ORF">Syun_024972</name>
</gene>
<comment type="caution">
    <text evidence="2">The sequence shown here is derived from an EMBL/GenBank/DDBJ whole genome shotgun (WGS) entry which is preliminary data.</text>
</comment>